<proteinExistence type="predicted"/>
<reference evidence="1" key="1">
    <citation type="submission" date="2016-07" db="EMBL/GenBank/DDBJ databases">
        <authorList>
            <person name="Bretaudeau A."/>
        </authorList>
    </citation>
    <scope>NUCLEOTIDE SEQUENCE</scope>
    <source>
        <strain evidence="1">Rice</strain>
        <tissue evidence="1">Whole body</tissue>
    </source>
</reference>
<accession>A0A2H1W4I6</accession>
<protein>
    <submittedName>
        <fullName evidence="1">SFRICE_033396</fullName>
    </submittedName>
</protein>
<organism evidence="1">
    <name type="scientific">Spodoptera frugiperda</name>
    <name type="common">Fall armyworm</name>
    <dbReference type="NCBI Taxonomy" id="7108"/>
    <lineage>
        <taxon>Eukaryota</taxon>
        <taxon>Metazoa</taxon>
        <taxon>Ecdysozoa</taxon>
        <taxon>Arthropoda</taxon>
        <taxon>Hexapoda</taxon>
        <taxon>Insecta</taxon>
        <taxon>Pterygota</taxon>
        <taxon>Neoptera</taxon>
        <taxon>Endopterygota</taxon>
        <taxon>Lepidoptera</taxon>
        <taxon>Glossata</taxon>
        <taxon>Ditrysia</taxon>
        <taxon>Noctuoidea</taxon>
        <taxon>Noctuidae</taxon>
        <taxon>Amphipyrinae</taxon>
        <taxon>Spodoptera</taxon>
    </lineage>
</organism>
<name>A0A2H1W4I6_SPOFR</name>
<sequence length="250" mass="27730">MTFLALGEARGSVRLLLTKNHPVPSPAFRAGAPVNPLAKYNSLGFSVSTQKFIGQRLFLRGENHPITSPALSETRKSVRLLLTKNYPVPTPAFIVGASVTRLVVRSLRVNLLPYTGHNSRLRATTEKFSKIPQEENHPTSFPALDEARRSVRLLLTKNHPVPTPAFRAGAPANPLGSPQLRNRHQPCWTPSFDYMVGAVAGQLAAVQRVAGCDSRTKQLCVIHKLLFRVWVPYACEISIIKQRNHARYTN</sequence>
<evidence type="ECO:0000313" key="1">
    <source>
        <dbReference type="EMBL" id="SOQ47752.1"/>
    </source>
</evidence>
<gene>
    <name evidence="1" type="ORF">SFRICE_033396</name>
</gene>
<dbReference type="EMBL" id="ODYU01006150">
    <property type="protein sequence ID" value="SOQ47752.1"/>
    <property type="molecule type" value="Genomic_DNA"/>
</dbReference>
<dbReference type="AlphaFoldDB" id="A0A2H1W4I6"/>